<sequence length="401" mass="42573">MTQNRDSHRTQEARPRLMRPEGARRSEVAPIELFFDLVYVFAIIQVSHTLLADLTWLGVLQVAVLFGAVWWAWNYSAWAMNWLDPHSGLVRVLNALLMLAALGMSLGLPHAFAEDGLLFAACYVAAQVGRPAFTALALRGHVLAKNYTNLLAWSATAGVLFIVGAFLDPGPRLAVWLVALLVDMAAPRLQFRFPGLGSAPMHTWPTDAEHLAERNRGVFVIALGESILIMGFTLSELDPIPARAVAAALLGFTGLFVLWWAYFALAGPDTRASRGKAGTGALRSAFAYAHALMVAGAIVVAVSIELRISHAETTPALVLTSVGGPLVYLAGNILFLRSRTGSVARARYLAAAALVVVGAAGLAVGHVLPSLAIGLATVAIMGTLAVVTQLTARRTPAMTAG</sequence>
<feature type="transmembrane region" description="Helical" evidence="2">
    <location>
        <begin position="118"/>
        <end position="138"/>
    </location>
</feature>
<dbReference type="InterPro" id="IPR010640">
    <property type="entry name" value="Low_temperature_requirement_A"/>
</dbReference>
<gene>
    <name evidence="3" type="ORF">H4W79_002456</name>
</gene>
<accession>A0ABR9HGT1</accession>
<feature type="transmembrane region" description="Helical" evidence="2">
    <location>
        <begin position="93"/>
        <end position="112"/>
    </location>
</feature>
<evidence type="ECO:0000256" key="2">
    <source>
        <dbReference type="SAM" id="Phobius"/>
    </source>
</evidence>
<feature type="transmembrane region" description="Helical" evidence="2">
    <location>
        <begin position="316"/>
        <end position="336"/>
    </location>
</feature>
<keyword evidence="2" id="KW-0812">Transmembrane</keyword>
<evidence type="ECO:0000256" key="1">
    <source>
        <dbReference type="SAM" id="MobiDB-lite"/>
    </source>
</evidence>
<proteinExistence type="predicted"/>
<dbReference type="Proteomes" id="UP000598217">
    <property type="component" value="Unassembled WGS sequence"/>
</dbReference>
<name>A0ABR9HGT1_9ACTN</name>
<protein>
    <submittedName>
        <fullName evidence="3">Low temperature requirement protein LtrA</fullName>
    </submittedName>
</protein>
<feature type="region of interest" description="Disordered" evidence="1">
    <location>
        <begin position="1"/>
        <end position="21"/>
    </location>
</feature>
<organism evidence="3 4">
    <name type="scientific">Nocardiopsis terrae</name>
    <dbReference type="NCBI Taxonomy" id="372655"/>
    <lineage>
        <taxon>Bacteria</taxon>
        <taxon>Bacillati</taxon>
        <taxon>Actinomycetota</taxon>
        <taxon>Actinomycetes</taxon>
        <taxon>Streptosporangiales</taxon>
        <taxon>Nocardiopsidaceae</taxon>
        <taxon>Nocardiopsis</taxon>
    </lineage>
</organism>
<keyword evidence="4" id="KW-1185">Reference proteome</keyword>
<feature type="transmembrane region" description="Helical" evidence="2">
    <location>
        <begin position="285"/>
        <end position="304"/>
    </location>
</feature>
<dbReference type="PANTHER" id="PTHR36840:SF1">
    <property type="entry name" value="BLL5714 PROTEIN"/>
    <property type="match status" value="1"/>
</dbReference>
<evidence type="ECO:0000313" key="4">
    <source>
        <dbReference type="Proteomes" id="UP000598217"/>
    </source>
</evidence>
<keyword evidence="2" id="KW-1133">Transmembrane helix</keyword>
<feature type="transmembrane region" description="Helical" evidence="2">
    <location>
        <begin position="54"/>
        <end position="73"/>
    </location>
</feature>
<keyword evidence="2" id="KW-0472">Membrane</keyword>
<feature type="transmembrane region" description="Helical" evidence="2">
    <location>
        <begin position="150"/>
        <end position="167"/>
    </location>
</feature>
<dbReference type="EMBL" id="JADBDY010000001">
    <property type="protein sequence ID" value="MBE1458242.1"/>
    <property type="molecule type" value="Genomic_DNA"/>
</dbReference>
<evidence type="ECO:0000313" key="3">
    <source>
        <dbReference type="EMBL" id="MBE1458242.1"/>
    </source>
</evidence>
<feature type="transmembrane region" description="Helical" evidence="2">
    <location>
        <begin position="348"/>
        <end position="365"/>
    </location>
</feature>
<dbReference type="RefSeq" id="WP_191270051.1">
    <property type="nucleotide sequence ID" value="NZ_BMXJ01000003.1"/>
</dbReference>
<reference evidence="3 4" key="1">
    <citation type="submission" date="2020-10" db="EMBL/GenBank/DDBJ databases">
        <title>Sequencing the genomes of 1000 actinobacteria strains.</title>
        <authorList>
            <person name="Klenk H.-P."/>
        </authorList>
    </citation>
    <scope>NUCLEOTIDE SEQUENCE [LARGE SCALE GENOMIC DNA]</scope>
    <source>
        <strain evidence="3 4">DSM 45157</strain>
    </source>
</reference>
<feature type="transmembrane region" description="Helical" evidence="2">
    <location>
        <begin position="371"/>
        <end position="392"/>
    </location>
</feature>
<dbReference type="Pfam" id="PF06772">
    <property type="entry name" value="LtrA"/>
    <property type="match status" value="1"/>
</dbReference>
<feature type="transmembrane region" description="Helical" evidence="2">
    <location>
        <begin position="217"/>
        <end position="234"/>
    </location>
</feature>
<dbReference type="PANTHER" id="PTHR36840">
    <property type="entry name" value="BLL5714 PROTEIN"/>
    <property type="match status" value="1"/>
</dbReference>
<feature type="transmembrane region" description="Helical" evidence="2">
    <location>
        <begin position="240"/>
        <end position="265"/>
    </location>
</feature>
<comment type="caution">
    <text evidence="3">The sequence shown here is derived from an EMBL/GenBank/DDBJ whole genome shotgun (WGS) entry which is preliminary data.</text>
</comment>